<dbReference type="AlphaFoldDB" id="A0A1Q2HRW0"/>
<accession>A0A1Q2HRW0</accession>
<name>A0A1Q2HRW0_9BACT</name>
<dbReference type="Proteomes" id="UP000188273">
    <property type="component" value="Chromosome"/>
</dbReference>
<dbReference type="RefSeq" id="WP_077540953.1">
    <property type="nucleotide sequence ID" value="NZ_CP019633.1"/>
</dbReference>
<reference evidence="4" key="1">
    <citation type="submission" date="2017-02" db="EMBL/GenBank/DDBJ databases">
        <title>Comparative genomics and description of representatives of a novel lineage of planctomycetes thriving in anoxic sediments.</title>
        <authorList>
            <person name="Spring S."/>
            <person name="Bunk B."/>
            <person name="Sproer C."/>
            <person name="Klenk H.-P."/>
        </authorList>
    </citation>
    <scope>NUCLEOTIDE SEQUENCE [LARGE SCALE GENOMIC DNA]</scope>
    <source>
        <strain evidence="4">L21-RPul-D3</strain>
    </source>
</reference>
<feature type="domain" description="Ice-binding protein C-terminal" evidence="2">
    <location>
        <begin position="198"/>
        <end position="218"/>
    </location>
</feature>
<evidence type="ECO:0000313" key="4">
    <source>
        <dbReference type="Proteomes" id="UP000188273"/>
    </source>
</evidence>
<feature type="chain" id="PRO_5012388244" description="Ice-binding protein C-terminal domain-containing protein" evidence="1">
    <location>
        <begin position="21"/>
        <end position="219"/>
    </location>
</feature>
<dbReference type="NCBIfam" id="TIGR02595">
    <property type="entry name" value="PEP_CTERM"/>
    <property type="match status" value="1"/>
</dbReference>
<dbReference type="InterPro" id="IPR013424">
    <property type="entry name" value="Ice-binding_C"/>
</dbReference>
<proteinExistence type="predicted"/>
<dbReference type="EMBL" id="CP019633">
    <property type="protein sequence ID" value="AQQ10071.1"/>
    <property type="molecule type" value="Genomic_DNA"/>
</dbReference>
<feature type="signal peptide" evidence="1">
    <location>
        <begin position="1"/>
        <end position="20"/>
    </location>
</feature>
<dbReference type="KEGG" id="pbu:L21SP3_01896"/>
<evidence type="ECO:0000256" key="1">
    <source>
        <dbReference type="SAM" id="SignalP"/>
    </source>
</evidence>
<evidence type="ECO:0000259" key="2">
    <source>
        <dbReference type="Pfam" id="PF07589"/>
    </source>
</evidence>
<keyword evidence="4" id="KW-1185">Reference proteome</keyword>
<dbReference type="OrthoDB" id="295368at2"/>
<evidence type="ECO:0000313" key="3">
    <source>
        <dbReference type="EMBL" id="AQQ10071.1"/>
    </source>
</evidence>
<organism evidence="3 4">
    <name type="scientific">Sedimentisphaera cyanobacteriorum</name>
    <dbReference type="NCBI Taxonomy" id="1940790"/>
    <lineage>
        <taxon>Bacteria</taxon>
        <taxon>Pseudomonadati</taxon>
        <taxon>Planctomycetota</taxon>
        <taxon>Phycisphaerae</taxon>
        <taxon>Sedimentisphaerales</taxon>
        <taxon>Sedimentisphaeraceae</taxon>
        <taxon>Sedimentisphaera</taxon>
    </lineage>
</organism>
<sequence precursor="true">MKKLLSCLAVCLVFASAGFAAYDPVITITGEAQDTVLGYQEGQEYDFSFVVNGSRTEHNIDSFISDRNSWYSETLEQKPVFTELYGSGVSGEYVRPDSENGDPWEKINIESDGIYITLSSDYSDINSETLNGSTISKLNAYPFLLAGLTFDYSDTSYVTPQEYFSDYLGEYSVSEQPVLNMISSGGDTAFDITSVTITPEPATMALLGLGGFILRKRRA</sequence>
<keyword evidence="1" id="KW-0732">Signal</keyword>
<protein>
    <recommendedName>
        <fullName evidence="2">Ice-binding protein C-terminal domain-containing protein</fullName>
    </recommendedName>
</protein>
<dbReference type="Pfam" id="PF07589">
    <property type="entry name" value="PEP-CTERM"/>
    <property type="match status" value="1"/>
</dbReference>
<gene>
    <name evidence="3" type="ORF">L21SP3_01896</name>
</gene>